<keyword evidence="2" id="KW-1185">Reference proteome</keyword>
<accession>C2BDZ3</accession>
<evidence type="ECO:0000313" key="1">
    <source>
        <dbReference type="EMBL" id="EEI86873.1"/>
    </source>
</evidence>
<dbReference type="EMBL" id="ABYO01000051">
    <property type="protein sequence ID" value="EEI86873.1"/>
    <property type="molecule type" value="Genomic_DNA"/>
</dbReference>
<feature type="non-terminal residue" evidence="1">
    <location>
        <position position="77"/>
    </location>
</feature>
<dbReference type="Gene3D" id="3.30.559.30">
    <property type="entry name" value="Nonribosomal peptide synthetase, condensation domain"/>
    <property type="match status" value="1"/>
</dbReference>
<sequence length="77" mass="8934">LAQRNAPEILFNYLGRFSQDEGHWTPQRSQTRFRDAFAVAQDAQQALSYGLEVNIFVEERRDGACLAINWSWLEAIF</sequence>
<dbReference type="RefSeq" id="WP_004831168.1">
    <property type="nucleotide sequence ID" value="NZ_GG666204.1"/>
</dbReference>
<gene>
    <name evidence="1" type="ORF">HMPREF0072_0563</name>
</gene>
<proteinExistence type="predicted"/>
<dbReference type="STRING" id="525254.HMPREF0072_0563"/>
<feature type="non-terminal residue" evidence="1">
    <location>
        <position position="1"/>
    </location>
</feature>
<organism evidence="1 2">
    <name type="scientific">Anaerococcus lactolyticus ATCC 51172</name>
    <dbReference type="NCBI Taxonomy" id="525254"/>
    <lineage>
        <taxon>Bacteria</taxon>
        <taxon>Bacillati</taxon>
        <taxon>Bacillota</taxon>
        <taxon>Tissierellia</taxon>
        <taxon>Tissierellales</taxon>
        <taxon>Peptoniphilaceae</taxon>
        <taxon>Anaerococcus</taxon>
    </lineage>
</organism>
<evidence type="ECO:0000313" key="2">
    <source>
        <dbReference type="Proteomes" id="UP000005984"/>
    </source>
</evidence>
<comment type="caution">
    <text evidence="1">The sequence shown here is derived from an EMBL/GenBank/DDBJ whole genome shotgun (WGS) entry which is preliminary data.</text>
</comment>
<dbReference type="Proteomes" id="UP000005984">
    <property type="component" value="Unassembled WGS sequence"/>
</dbReference>
<dbReference type="eggNOG" id="COG1020">
    <property type="taxonomic scope" value="Bacteria"/>
</dbReference>
<dbReference type="AlphaFoldDB" id="C2BDZ3"/>
<name>C2BDZ3_9FIRM</name>
<protein>
    <submittedName>
        <fullName evidence="1">Uncharacterized protein</fullName>
    </submittedName>
</protein>
<reference evidence="1 2" key="1">
    <citation type="submission" date="2008-10" db="EMBL/GenBank/DDBJ databases">
        <authorList>
            <person name="Qin X."/>
            <person name="Bachman B."/>
            <person name="Battles P."/>
            <person name="Bell A."/>
            <person name="Bess C."/>
            <person name="Bickham C."/>
            <person name="Chaboub L."/>
            <person name="Chen D."/>
            <person name="Coyle M."/>
            <person name="Deiros D.R."/>
            <person name="Dinh H."/>
            <person name="Forbes L."/>
            <person name="Fowler G."/>
            <person name="Francisco L."/>
            <person name="Fu Q."/>
            <person name="Gubbala S."/>
            <person name="Hale W."/>
            <person name="Han Y."/>
            <person name="Hemphill L."/>
            <person name="Highlander S.K."/>
            <person name="Hirani K."/>
            <person name="Hogues M."/>
            <person name="Jackson L."/>
            <person name="Jakkamsetti A."/>
            <person name="Javaid M."/>
            <person name="Jiang H."/>
            <person name="Korchina V."/>
            <person name="Kovar C."/>
            <person name="Lara F."/>
            <person name="Lee S."/>
            <person name="Mata R."/>
            <person name="Mathew T."/>
            <person name="Moen C."/>
            <person name="Morales K."/>
            <person name="Munidasa M."/>
            <person name="Nazareth L."/>
            <person name="Ngo R."/>
            <person name="Nguyen L."/>
            <person name="Okwuonu G."/>
            <person name="Ongeri F."/>
            <person name="Patil S."/>
            <person name="Petrosino J."/>
            <person name="Pham C."/>
            <person name="Pham P."/>
            <person name="Pu L.-L."/>
            <person name="Puazo M."/>
            <person name="Raj R."/>
            <person name="Reid J."/>
            <person name="Rouhana J."/>
            <person name="Saada N."/>
            <person name="Shang Y."/>
            <person name="Simmons D."/>
            <person name="Thornton R."/>
            <person name="Warren J."/>
            <person name="Weissenberger G."/>
            <person name="Zhang J."/>
            <person name="Zhang L."/>
            <person name="Zhou C."/>
            <person name="Zhu D."/>
            <person name="Muzny D."/>
            <person name="Worley K."/>
            <person name="Gibbs R."/>
        </authorList>
    </citation>
    <scope>NUCLEOTIDE SEQUENCE [LARGE SCALE GENOMIC DNA]</scope>
    <source>
        <strain evidence="1 2">ATCC 51172</strain>
    </source>
</reference>